<evidence type="ECO:0000259" key="4">
    <source>
        <dbReference type="Pfam" id="PF08335"/>
    </source>
</evidence>
<dbReference type="EC" id="3.1.4.-" evidence="3"/>
<name>A0A447P050_SALET</name>
<keyword evidence="3 5" id="KW-0548">Nucleotidyltransferase</keyword>
<dbReference type="InterPro" id="IPR013546">
    <property type="entry name" value="PII_UdlTrfase/GS_AdlTrfase"/>
</dbReference>
<organism evidence="5 6">
    <name type="scientific">Salmonella enterica subsp. enterica serovar Sanjuan</name>
    <dbReference type="NCBI Taxonomy" id="1160765"/>
    <lineage>
        <taxon>Bacteria</taxon>
        <taxon>Pseudomonadati</taxon>
        <taxon>Pseudomonadota</taxon>
        <taxon>Gammaproteobacteria</taxon>
        <taxon>Enterobacterales</taxon>
        <taxon>Enterobacteriaceae</taxon>
        <taxon>Salmonella</taxon>
    </lineage>
</organism>
<comment type="activity regulation">
    <text evidence="3">Uridylyltransferase (UTase) activity is inhibited by glutamine, while glutamine activates uridylyl-removing (UR) activity.</text>
</comment>
<keyword evidence="1 3" id="KW-0808">Transferase</keyword>
<keyword evidence="3" id="KW-0511">Multifunctional enzyme</keyword>
<feature type="domain" description="PII-uridylyltransferase/Glutamine-synthetase adenylyltransferase" evidence="4">
    <location>
        <begin position="57"/>
        <end position="135"/>
    </location>
</feature>
<dbReference type="GO" id="GO:0008081">
    <property type="term" value="F:phosphoric diester hydrolase activity"/>
    <property type="evidence" value="ECO:0007669"/>
    <property type="project" value="UniProtKB-UniRule"/>
</dbReference>
<dbReference type="GO" id="GO:0008773">
    <property type="term" value="F:[protein-PII] uridylyltransferase activity"/>
    <property type="evidence" value="ECO:0007669"/>
    <property type="project" value="UniProtKB-UniRule"/>
</dbReference>
<dbReference type="GO" id="GO:0006808">
    <property type="term" value="P:regulation of nitrogen utilization"/>
    <property type="evidence" value="ECO:0007669"/>
    <property type="project" value="UniProtKB-UniRule"/>
</dbReference>
<sequence length="148" mass="16677">MSDHSVRTLEECLLEGLSDLTVATNLIETRLLIGDVALFLALQKHIFSEGFWPSDKFYAAKVEEQNQRHQRYHGTSYNLEPDIKSSPGGLRDIHTLQWVARRHFGATSLDEMVGFGFLTPAERAELNECLHILWAHSLCATSGGQPLR</sequence>
<dbReference type="SUPFAM" id="SSF81593">
    <property type="entry name" value="Nucleotidyltransferase substrate binding subunit/domain"/>
    <property type="match status" value="1"/>
</dbReference>
<comment type="cofactor">
    <cofactor evidence="3">
        <name>Mg(2+)</name>
        <dbReference type="ChEBI" id="CHEBI:18420"/>
    </cofactor>
</comment>
<comment type="domain">
    <text evidence="3">Has four distinct domains: an N-terminal nucleotidyltransferase (NT) domain responsible for UTase activity, a central HD domain that encodes UR activity, and two C-terminal ACT domains that seem to have a role in glutamine sensing.</text>
</comment>
<comment type="catalytic activity">
    <reaction evidence="3">
        <text>[protein-PII]-L-tyrosine + UTP = [protein-PII]-uridylyl-L-tyrosine + diphosphate</text>
        <dbReference type="Rhea" id="RHEA:13673"/>
        <dbReference type="Rhea" id="RHEA-COMP:12147"/>
        <dbReference type="Rhea" id="RHEA-COMP:12148"/>
        <dbReference type="ChEBI" id="CHEBI:33019"/>
        <dbReference type="ChEBI" id="CHEBI:46398"/>
        <dbReference type="ChEBI" id="CHEBI:46858"/>
        <dbReference type="ChEBI" id="CHEBI:90602"/>
        <dbReference type="EC" id="2.7.7.59"/>
    </reaction>
</comment>
<dbReference type="HAMAP" id="MF_00277">
    <property type="entry name" value="PII_uridylyl_transf"/>
    <property type="match status" value="1"/>
</dbReference>
<evidence type="ECO:0000256" key="1">
    <source>
        <dbReference type="ARBA" id="ARBA00022679"/>
    </source>
</evidence>
<dbReference type="EMBL" id="LR134142">
    <property type="protein sequence ID" value="VEA08951.1"/>
    <property type="molecule type" value="Genomic_DNA"/>
</dbReference>
<protein>
    <recommendedName>
        <fullName evidence="3">Bifunctional uridylyltransferase/uridylyl-removing enzyme</fullName>
        <shortName evidence="3">UTase/UR</shortName>
    </recommendedName>
    <alternativeName>
        <fullName evidence="3">Bifunctional [protein-PII] modification enzyme</fullName>
    </alternativeName>
    <alternativeName>
        <fullName evidence="3">Bifunctional nitrogen sensor protein</fullName>
    </alternativeName>
    <domain>
        <recommendedName>
            <fullName evidence="3">[Protein-PII] uridylyltransferase</fullName>
            <shortName evidence="3">PII uridylyltransferase</shortName>
            <shortName evidence="3">UTase</shortName>
            <ecNumber evidence="3">2.7.7.59</ecNumber>
        </recommendedName>
    </domain>
    <domain>
        <recommendedName>
            <fullName evidence="3">[Protein-PII]-UMP uridylyl-removing enzyme</fullName>
            <shortName evidence="3">UR</shortName>
            <ecNumber evidence="3">3.1.4.-</ecNumber>
        </recommendedName>
    </domain>
</protein>
<comment type="similarity">
    <text evidence="3">Belongs to the GlnD family.</text>
</comment>
<dbReference type="Proteomes" id="UP000276345">
    <property type="component" value="Chromosome"/>
</dbReference>
<evidence type="ECO:0000256" key="3">
    <source>
        <dbReference type="HAMAP-Rule" id="MF_00277"/>
    </source>
</evidence>
<dbReference type="PANTHER" id="PTHR47320">
    <property type="entry name" value="BIFUNCTIONAL URIDYLYLTRANSFERASE/URIDYLYL-REMOVING ENZYME"/>
    <property type="match status" value="1"/>
</dbReference>
<keyword evidence="3" id="KW-0460">Magnesium</keyword>
<dbReference type="Pfam" id="PF08335">
    <property type="entry name" value="GlnD_UR_UTase"/>
    <property type="match status" value="1"/>
</dbReference>
<evidence type="ECO:0000313" key="6">
    <source>
        <dbReference type="Proteomes" id="UP000276345"/>
    </source>
</evidence>
<gene>
    <name evidence="3" type="primary">glnD</name>
    <name evidence="5" type="ORF">NCTC7406_04175</name>
</gene>
<proteinExistence type="inferred from homology"/>
<dbReference type="PANTHER" id="PTHR47320:SF1">
    <property type="entry name" value="BIFUNCTIONAL URIDYLYLTRANSFERASE_URIDYLYL-REMOVING ENZYME"/>
    <property type="match status" value="1"/>
</dbReference>
<evidence type="ECO:0000313" key="5">
    <source>
        <dbReference type="EMBL" id="VEA08951.1"/>
    </source>
</evidence>
<accession>A0A447P050</accession>
<dbReference type="AlphaFoldDB" id="A0A447P050"/>
<comment type="function">
    <text evidence="3">Modifies, by uridylylation and deuridylylation, the PII regulatory proteins (GlnB and homologs), in response to the nitrogen status of the cell that GlnD senses through the glutamine level. Under low glutamine levels, catalyzes the conversion of the PII proteins and UTP to PII-UMP and PPi, while under higher glutamine levels, GlnD hydrolyzes PII-UMP to PII and UMP (deuridylylation). Thus, controls uridylylation state and activity of the PII proteins, and plays an important role in the regulation of nitrogen metabolism.</text>
</comment>
<keyword evidence="2 3" id="KW-0378">Hydrolase</keyword>
<comment type="catalytic activity">
    <reaction evidence="3">
        <text>[protein-PII]-uridylyl-L-tyrosine + H2O = [protein-PII]-L-tyrosine + UMP + H(+)</text>
        <dbReference type="Rhea" id="RHEA:48600"/>
        <dbReference type="Rhea" id="RHEA-COMP:12147"/>
        <dbReference type="Rhea" id="RHEA-COMP:12148"/>
        <dbReference type="ChEBI" id="CHEBI:15377"/>
        <dbReference type="ChEBI" id="CHEBI:15378"/>
        <dbReference type="ChEBI" id="CHEBI:46858"/>
        <dbReference type="ChEBI" id="CHEBI:57865"/>
        <dbReference type="ChEBI" id="CHEBI:90602"/>
    </reaction>
</comment>
<dbReference type="EC" id="2.7.7.59" evidence="3"/>
<evidence type="ECO:0000256" key="2">
    <source>
        <dbReference type="ARBA" id="ARBA00022801"/>
    </source>
</evidence>
<dbReference type="InterPro" id="IPR010043">
    <property type="entry name" value="UTase/UR"/>
</dbReference>
<reference evidence="5 6" key="1">
    <citation type="submission" date="2018-12" db="EMBL/GenBank/DDBJ databases">
        <authorList>
            <consortium name="Pathogen Informatics"/>
        </authorList>
    </citation>
    <scope>NUCLEOTIDE SEQUENCE [LARGE SCALE GENOMIC DNA]</scope>
    <source>
        <strain evidence="5 6">NCTC7406</strain>
    </source>
</reference>
<comment type="caution">
    <text evidence="3">Lacks conserved residue(s) required for the propagation of feature annotation.</text>
</comment>